<evidence type="ECO:0000256" key="3">
    <source>
        <dbReference type="ARBA" id="ARBA00022448"/>
    </source>
</evidence>
<keyword evidence="3 7" id="KW-0813">Transport</keyword>
<dbReference type="InterPro" id="IPR036259">
    <property type="entry name" value="MFS_trans_sf"/>
</dbReference>
<dbReference type="EMBL" id="JAKJXP020000033">
    <property type="protein sequence ID" value="KAK7752938.1"/>
    <property type="molecule type" value="Genomic_DNA"/>
</dbReference>
<evidence type="ECO:0000256" key="4">
    <source>
        <dbReference type="ARBA" id="ARBA00022692"/>
    </source>
</evidence>
<evidence type="ECO:0000259" key="10">
    <source>
        <dbReference type="PROSITE" id="PS50850"/>
    </source>
</evidence>
<feature type="compositionally biased region" description="Polar residues" evidence="8">
    <location>
        <begin position="11"/>
        <end position="22"/>
    </location>
</feature>
<dbReference type="CDD" id="cd17356">
    <property type="entry name" value="MFS_HXT"/>
    <property type="match status" value="1"/>
</dbReference>
<dbReference type="FunFam" id="1.20.1250.20:FF:000044">
    <property type="entry name" value="Hexose transporter Hxt3p"/>
    <property type="match status" value="1"/>
</dbReference>
<dbReference type="Proteomes" id="UP001320420">
    <property type="component" value="Unassembled WGS sequence"/>
</dbReference>
<dbReference type="PROSITE" id="PS50850">
    <property type="entry name" value="MFS"/>
    <property type="match status" value="1"/>
</dbReference>
<dbReference type="PANTHER" id="PTHR48022:SF92">
    <property type="entry name" value="LOW AFFINITY GLUCOSE TRANSPORTER MSTE"/>
    <property type="match status" value="1"/>
</dbReference>
<organism evidence="11 12">
    <name type="scientific">Diatrype stigma</name>
    <dbReference type="NCBI Taxonomy" id="117547"/>
    <lineage>
        <taxon>Eukaryota</taxon>
        <taxon>Fungi</taxon>
        <taxon>Dikarya</taxon>
        <taxon>Ascomycota</taxon>
        <taxon>Pezizomycotina</taxon>
        <taxon>Sordariomycetes</taxon>
        <taxon>Xylariomycetidae</taxon>
        <taxon>Xylariales</taxon>
        <taxon>Diatrypaceae</taxon>
        <taxon>Diatrype</taxon>
    </lineage>
</organism>
<dbReference type="InterPro" id="IPR020846">
    <property type="entry name" value="MFS_dom"/>
</dbReference>
<keyword evidence="5 9" id="KW-1133">Transmembrane helix</keyword>
<dbReference type="PROSITE" id="PS00217">
    <property type="entry name" value="SUGAR_TRANSPORT_2"/>
    <property type="match status" value="1"/>
</dbReference>
<keyword evidence="6 9" id="KW-0472">Membrane</keyword>
<sequence>MGFLKRHADQVESSGVANTEGSSAAVPPAKEQRITFLACFLGLVASIGGFMFGYVSGQISGYFAMPDYGRRFGEPTGDGKYAFSAAKQGTIVGLLPVGCLIGALIAGRIADSLGRKIAISVSSLWSCIGIIIEISSQTAWFQFAIGRLVTGVSIGSLSVVVPMYQSESSPAIIRGILVSLYQLFITFGIWTSYMVDWGTADMTNSASWRIPNGLGFLWSLILGGGILFLPESPRFAYYRGRVDEARHTIAKLAGVDPNSRTVNDQLAQIRVKVEEEKNLRKARWYEIFTGPRMLYRTLLGVVLQAGQQLTGANFFFYYGTTVFASTGLSDSYVTQIILGTVNVVCTFAGLYVVQKVGRRKALICGALWIMVCFLYVETATLFEVDLATCLLTLAISIYTFVGMYVLDPVDPSRTPQAGSVLIVFSCLAIAAFATTWGPLVWAVVAELYPARYRAQCMALATASNWFWNFMISFFTRFITDAISYWYGLVFAGCCAVLVVVVYFFMMETKDRSLEEIDTMYVLHVNPITSGSWDGSKAPADGAASESGEEAAAHHV</sequence>
<gene>
    <name evidence="11" type="primary">HXT5_2</name>
    <name evidence="11" type="ORF">SLS62_005097</name>
</gene>
<dbReference type="GO" id="GO:0016020">
    <property type="term" value="C:membrane"/>
    <property type="evidence" value="ECO:0007669"/>
    <property type="project" value="UniProtKB-SubCell"/>
</dbReference>
<feature type="compositionally biased region" description="Basic and acidic residues" evidence="8">
    <location>
        <begin position="1"/>
        <end position="10"/>
    </location>
</feature>
<feature type="domain" description="Major facilitator superfamily (MFS) profile" evidence="10">
    <location>
        <begin position="41"/>
        <end position="509"/>
    </location>
</feature>
<name>A0AAN9US81_9PEZI</name>
<dbReference type="GO" id="GO:0005351">
    <property type="term" value="F:carbohydrate:proton symporter activity"/>
    <property type="evidence" value="ECO:0007669"/>
    <property type="project" value="TreeGrafter"/>
</dbReference>
<dbReference type="PROSITE" id="PS00216">
    <property type="entry name" value="SUGAR_TRANSPORT_1"/>
    <property type="match status" value="1"/>
</dbReference>
<evidence type="ECO:0000256" key="2">
    <source>
        <dbReference type="ARBA" id="ARBA00010992"/>
    </source>
</evidence>
<feature type="transmembrane region" description="Helical" evidence="9">
    <location>
        <begin position="332"/>
        <end position="353"/>
    </location>
</feature>
<dbReference type="InterPro" id="IPR005828">
    <property type="entry name" value="MFS_sugar_transport-like"/>
</dbReference>
<evidence type="ECO:0000256" key="6">
    <source>
        <dbReference type="ARBA" id="ARBA00023136"/>
    </source>
</evidence>
<dbReference type="InterPro" id="IPR005829">
    <property type="entry name" value="Sugar_transporter_CS"/>
</dbReference>
<dbReference type="InterPro" id="IPR050360">
    <property type="entry name" value="MFS_Sugar_Transporters"/>
</dbReference>
<evidence type="ECO:0000256" key="5">
    <source>
        <dbReference type="ARBA" id="ARBA00022989"/>
    </source>
</evidence>
<keyword evidence="4 9" id="KW-0812">Transmembrane</keyword>
<feature type="transmembrane region" description="Helical" evidence="9">
    <location>
        <begin position="484"/>
        <end position="505"/>
    </location>
</feature>
<dbReference type="SUPFAM" id="SSF103473">
    <property type="entry name" value="MFS general substrate transporter"/>
    <property type="match status" value="1"/>
</dbReference>
<dbReference type="AlphaFoldDB" id="A0AAN9US81"/>
<feature type="transmembrane region" description="Helical" evidence="9">
    <location>
        <begin position="365"/>
        <end position="398"/>
    </location>
</feature>
<feature type="transmembrane region" description="Helical" evidence="9">
    <location>
        <begin position="171"/>
        <end position="190"/>
    </location>
</feature>
<dbReference type="NCBIfam" id="TIGR00879">
    <property type="entry name" value="SP"/>
    <property type="match status" value="1"/>
</dbReference>
<feature type="transmembrane region" description="Helical" evidence="9">
    <location>
        <begin position="298"/>
        <end position="320"/>
    </location>
</feature>
<feature type="transmembrane region" description="Helical" evidence="9">
    <location>
        <begin position="140"/>
        <end position="164"/>
    </location>
</feature>
<feature type="transmembrane region" description="Helical" evidence="9">
    <location>
        <begin position="117"/>
        <end position="134"/>
    </location>
</feature>
<feature type="transmembrane region" description="Helical" evidence="9">
    <location>
        <begin position="210"/>
        <end position="229"/>
    </location>
</feature>
<comment type="similarity">
    <text evidence="2 7">Belongs to the major facilitator superfamily. Sugar transporter (TC 2.A.1.1) family.</text>
</comment>
<accession>A0AAN9US81</accession>
<keyword evidence="12" id="KW-1185">Reference proteome</keyword>
<feature type="transmembrane region" description="Helical" evidence="9">
    <location>
        <begin position="34"/>
        <end position="55"/>
    </location>
</feature>
<dbReference type="PRINTS" id="PR00171">
    <property type="entry name" value="SUGRTRNSPORT"/>
</dbReference>
<protein>
    <submittedName>
        <fullName evidence="11">Hexose transporter hxt5</fullName>
    </submittedName>
</protein>
<proteinExistence type="inferred from homology"/>
<evidence type="ECO:0000256" key="9">
    <source>
        <dbReference type="SAM" id="Phobius"/>
    </source>
</evidence>
<dbReference type="Gene3D" id="1.20.1250.20">
    <property type="entry name" value="MFS general substrate transporter like domains"/>
    <property type="match status" value="1"/>
</dbReference>
<comment type="subcellular location">
    <subcellularLocation>
        <location evidence="1">Membrane</location>
        <topology evidence="1">Multi-pass membrane protein</topology>
    </subcellularLocation>
</comment>
<dbReference type="PANTHER" id="PTHR48022">
    <property type="entry name" value="PLASTIDIC GLUCOSE TRANSPORTER 4"/>
    <property type="match status" value="1"/>
</dbReference>
<evidence type="ECO:0000256" key="7">
    <source>
        <dbReference type="RuleBase" id="RU003346"/>
    </source>
</evidence>
<evidence type="ECO:0000313" key="11">
    <source>
        <dbReference type="EMBL" id="KAK7752938.1"/>
    </source>
</evidence>
<evidence type="ECO:0000313" key="12">
    <source>
        <dbReference type="Proteomes" id="UP001320420"/>
    </source>
</evidence>
<evidence type="ECO:0000256" key="8">
    <source>
        <dbReference type="SAM" id="MobiDB-lite"/>
    </source>
</evidence>
<evidence type="ECO:0000256" key="1">
    <source>
        <dbReference type="ARBA" id="ARBA00004141"/>
    </source>
</evidence>
<feature type="transmembrane region" description="Helical" evidence="9">
    <location>
        <begin position="418"/>
        <end position="444"/>
    </location>
</feature>
<dbReference type="Pfam" id="PF00083">
    <property type="entry name" value="Sugar_tr"/>
    <property type="match status" value="1"/>
</dbReference>
<dbReference type="InterPro" id="IPR003663">
    <property type="entry name" value="Sugar/inositol_transpt"/>
</dbReference>
<feature type="transmembrane region" description="Helical" evidence="9">
    <location>
        <begin position="91"/>
        <end position="110"/>
    </location>
</feature>
<feature type="transmembrane region" description="Helical" evidence="9">
    <location>
        <begin position="456"/>
        <end position="478"/>
    </location>
</feature>
<feature type="region of interest" description="Disordered" evidence="8">
    <location>
        <begin position="1"/>
        <end position="24"/>
    </location>
</feature>
<comment type="caution">
    <text evidence="11">The sequence shown here is derived from an EMBL/GenBank/DDBJ whole genome shotgun (WGS) entry which is preliminary data.</text>
</comment>
<reference evidence="11 12" key="1">
    <citation type="submission" date="2024-02" db="EMBL/GenBank/DDBJ databases">
        <title>De novo assembly and annotation of 12 fungi associated with fruit tree decline syndrome in Ontario, Canada.</title>
        <authorList>
            <person name="Sulman M."/>
            <person name="Ellouze W."/>
            <person name="Ilyukhin E."/>
        </authorList>
    </citation>
    <scope>NUCLEOTIDE SEQUENCE [LARGE SCALE GENOMIC DNA]</scope>
    <source>
        <strain evidence="11 12">M11/M66-122</strain>
    </source>
</reference>